<sequence length="41" mass="4521">MATQSSNKELRPNPFMAYRDPETGKWIVVKPESGDVEVAAA</sequence>
<evidence type="ECO:0000313" key="1">
    <source>
        <dbReference type="EMBL" id="CUR33840.1"/>
    </source>
</evidence>
<reference evidence="2" key="1">
    <citation type="submission" date="2015-10" db="EMBL/GenBank/DDBJ databases">
        <authorList>
            <person name="Regsiter A."/>
            <person name="william w."/>
        </authorList>
    </citation>
    <scope>NUCLEOTIDE SEQUENCE [LARGE SCALE GENOMIC DNA]</scope>
</reference>
<dbReference type="EMBL" id="CZDF01000158">
    <property type="protein sequence ID" value="CUR33840.1"/>
    <property type="molecule type" value="Genomic_DNA"/>
</dbReference>
<evidence type="ECO:0000313" key="2">
    <source>
        <dbReference type="Proteomes" id="UP000184315"/>
    </source>
</evidence>
<accession>A0A1J1LMS4</accession>
<dbReference type="AlphaFoldDB" id="A0A1J1LMS4"/>
<organism evidence="1 2">
    <name type="scientific">Planktothrix tepida PCC 9214</name>
    <dbReference type="NCBI Taxonomy" id="671072"/>
    <lineage>
        <taxon>Bacteria</taxon>
        <taxon>Bacillati</taxon>
        <taxon>Cyanobacteriota</taxon>
        <taxon>Cyanophyceae</taxon>
        <taxon>Oscillatoriophycideae</taxon>
        <taxon>Oscillatoriales</taxon>
        <taxon>Microcoleaceae</taxon>
        <taxon>Planktothrix</taxon>
    </lineage>
</organism>
<proteinExistence type="predicted"/>
<protein>
    <submittedName>
        <fullName evidence="1">Uncharacterized protein</fullName>
    </submittedName>
</protein>
<name>A0A1J1LMS4_9CYAN</name>
<dbReference type="Proteomes" id="UP000184315">
    <property type="component" value="Unassembled WGS sequence"/>
</dbReference>
<dbReference type="RefSeq" id="WP_281250344.1">
    <property type="nucleotide sequence ID" value="NZ_LN889803.1"/>
</dbReference>
<gene>
    <name evidence="1" type="ORF">PL9214520379</name>
</gene>
<keyword evidence="2" id="KW-1185">Reference proteome</keyword>